<dbReference type="AlphaFoldDB" id="A0A1H9LI17"/>
<evidence type="ECO:0000256" key="2">
    <source>
        <dbReference type="SAM" id="Phobius"/>
    </source>
</evidence>
<feature type="region of interest" description="Disordered" evidence="1">
    <location>
        <begin position="1138"/>
        <end position="1159"/>
    </location>
</feature>
<dbReference type="CDD" id="cd20705">
    <property type="entry name" value="MIX_I"/>
    <property type="match status" value="1"/>
</dbReference>
<dbReference type="STRING" id="355243.SAMN03080615_03963"/>
<name>A0A1H9LI17_9GAMM</name>
<keyword evidence="2" id="KW-1133">Transmembrane helix</keyword>
<dbReference type="OrthoDB" id="5406083at2"/>
<organism evidence="3 4">
    <name type="scientific">Amphritea atlantica</name>
    <dbReference type="NCBI Taxonomy" id="355243"/>
    <lineage>
        <taxon>Bacteria</taxon>
        <taxon>Pseudomonadati</taxon>
        <taxon>Pseudomonadota</taxon>
        <taxon>Gammaproteobacteria</taxon>
        <taxon>Oceanospirillales</taxon>
        <taxon>Oceanospirillaceae</taxon>
        <taxon>Amphritea</taxon>
    </lineage>
</organism>
<feature type="transmembrane region" description="Helical" evidence="2">
    <location>
        <begin position="936"/>
        <end position="957"/>
    </location>
</feature>
<protein>
    <submittedName>
        <fullName evidence="3">Uncharacterized protein</fullName>
    </submittedName>
</protein>
<proteinExistence type="predicted"/>
<dbReference type="RefSeq" id="WP_091361684.1">
    <property type="nucleotide sequence ID" value="NZ_AP025284.1"/>
</dbReference>
<keyword evidence="2" id="KW-0812">Transmembrane</keyword>
<keyword evidence="4" id="KW-1185">Reference proteome</keyword>
<dbReference type="EMBL" id="FOGB01000017">
    <property type="protein sequence ID" value="SER11018.1"/>
    <property type="molecule type" value="Genomic_DNA"/>
</dbReference>
<accession>A0A1H9LI17</accession>
<keyword evidence="2" id="KW-0472">Membrane</keyword>
<feature type="transmembrane region" description="Helical" evidence="2">
    <location>
        <begin position="910"/>
        <end position="930"/>
    </location>
</feature>
<sequence length="1175" mass="132460">MSRPKTACFDNYFFISVNGTHHSSTQTFQFYSSDDQVQQEYIEAKQQRMEQSGYSIFSWDWTPETEKRNVWLSIECDEGGPIKLPLFKAVDKQEYQYRDENYEQNYHLQAVVPLTLLPSYQPQQYPEQYMAPVRNGYIYIFQGNQLWREIEIKNREDSGAEFRDTHLYRHREGFDKPFKKGPRKAVGKPLKDIWLPTKANGSPQRLHIAYSEVQWSAAYLNFLEHPDNQTILQQRTSLITHRSINVLGEKLNTTFKTMRLREPEIEHKLADPSRYNQDLSGNHLRYLYDGLSFEVDSLRNNSNSLLSTLENSTHQRLEYGARATQYNRKMNNASQEDSLWQAHSSIDYLADAKARQLKLMVLPDPLFELRHHTQMAMQTSACLFHILEDAGQQKYFQNAELVQRFVVPDKLPNGQENPNHKHLDSFNYSPIGVFQRTLRSIERRRCREDMALFQQALGQTLDNPATAAVIRDITSLDCGAPGAYVIVGNAMQALSQNLAAIDPLQDKTQTTDWPGHDIISNFYTRGTSHPLHALLYPPADQVPLDTAYTAPVPVNDGSGLATTENIARWAGDNLLLSDNIEIMEHATLLAENNEDGFAGSRRILNTADGVLSGFFTAMLALQNKASARASLSQLVETIEFKAAYLDNIRLGKLIAPDSFGQATFIPTSGESIAGAYVVGVHSKKAGLHFGLTEGQRQKTTSKRTGILQESNGRLLASTNKRSLKGTELRQGATARSKADLRVLMVPEDNLITQMKVEQLAQEADLGNEIKPQSKGEKIAAKAYYRLGMPYFIVVLEIMNLQRTSAGFDEKHSDYYKLTSRTSAVLDLGVAIVNASNFLTQEAGRVAAYSTKTVIKLPAGIVRFLSFPSMNLQLTATMSRLLIAGVIGGALTTAVAVWDTSLLIAAQDNDAAFAMAMVATGTAVSTFAGLYPTTSLLGPLGWIGLTIALAGYGLYMLFKDSPMETWLKNGPFGASPDRTGDYKYLQKQDKAWQHFINLIMNLRIKTYPIQQIELPTKLHLHLENLGVTHGVWVTSNLFGLSNPDQQALRFHARQAVLKSTVKVTRNGRKKPIFTAEKIEHQDAQSIYKHKVDNGFIYFYCYRKSIPRSDAEYKVWQGSTYIYDYNAHFHTRAQLQIGEHTFPTPPLSKEEEAGSPTSTPNFTKGEYWWANEFGWEQ</sequence>
<evidence type="ECO:0000256" key="1">
    <source>
        <dbReference type="SAM" id="MobiDB-lite"/>
    </source>
</evidence>
<evidence type="ECO:0000313" key="3">
    <source>
        <dbReference type="EMBL" id="SER11018.1"/>
    </source>
</evidence>
<reference evidence="4" key="1">
    <citation type="submission" date="2016-10" db="EMBL/GenBank/DDBJ databases">
        <authorList>
            <person name="Varghese N."/>
            <person name="Submissions S."/>
        </authorList>
    </citation>
    <scope>NUCLEOTIDE SEQUENCE [LARGE SCALE GENOMIC DNA]</scope>
    <source>
        <strain evidence="4">DSM 18887</strain>
    </source>
</reference>
<gene>
    <name evidence="3" type="ORF">SAMN03080615_03963</name>
</gene>
<feature type="transmembrane region" description="Helical" evidence="2">
    <location>
        <begin position="880"/>
        <end position="903"/>
    </location>
</feature>
<dbReference type="Proteomes" id="UP000198749">
    <property type="component" value="Unassembled WGS sequence"/>
</dbReference>
<evidence type="ECO:0000313" key="4">
    <source>
        <dbReference type="Proteomes" id="UP000198749"/>
    </source>
</evidence>